<dbReference type="GO" id="GO:0016020">
    <property type="term" value="C:membrane"/>
    <property type="evidence" value="ECO:0007669"/>
    <property type="project" value="UniProtKB-SubCell"/>
</dbReference>
<evidence type="ECO:0000256" key="4">
    <source>
        <dbReference type="ARBA" id="ARBA00022989"/>
    </source>
</evidence>
<evidence type="ECO:0000256" key="7">
    <source>
        <dbReference type="SAM" id="Phobius"/>
    </source>
</evidence>
<dbReference type="Pfam" id="PF03062">
    <property type="entry name" value="MBOAT"/>
    <property type="match status" value="1"/>
</dbReference>
<name>A0A7S3IBJ1_9CILI</name>
<keyword evidence="2" id="KW-0808">Transferase</keyword>
<keyword evidence="3 7" id="KW-0812">Transmembrane</keyword>
<dbReference type="InterPro" id="IPR049941">
    <property type="entry name" value="LPLAT_7/PORCN-like"/>
</dbReference>
<keyword evidence="6" id="KW-0012">Acyltransferase</keyword>
<evidence type="ECO:0000256" key="3">
    <source>
        <dbReference type="ARBA" id="ARBA00022692"/>
    </source>
</evidence>
<feature type="transmembrane region" description="Helical" evidence="7">
    <location>
        <begin position="238"/>
        <end position="261"/>
    </location>
</feature>
<dbReference type="InterPro" id="IPR004299">
    <property type="entry name" value="MBOAT_fam"/>
</dbReference>
<dbReference type="GO" id="GO:0030258">
    <property type="term" value="P:lipid modification"/>
    <property type="evidence" value="ECO:0007669"/>
    <property type="project" value="TreeGrafter"/>
</dbReference>
<sequence length="346" mass="40258">MDVTGLQMMMIIKLTSLAYSYQDGAVEKTAPERIPQEQKRLIVREIPSILEYYSYLCFYPSFLVGPSFEYMDYRRFVEQVEEYKEIPNPVPQALKVLGLALLFSGLTVYGGAQFDYEYMVYPEFDRQSFLYKAVYFNLAMVVCKIRYTCAWKFTEAGMVASGMAFAGYTKEGKPSWFRGVSINYWEAEFGATAKHMIDNWNISVAVWLRRCVFNRVAISGEEVKPSPLRRSMAQHTTFIVSALWHGFYPSYYPFFFLFSIHSEVSKMAYVSDFSWLPLKSVVKWIAWSFMWQIGNVLGIMFTMLTIERSLTVLKAIYAYPLIVLIAAYCFFKFTGLHRKNRTKKTN</sequence>
<accession>A0A7S3IBJ1</accession>
<dbReference type="GO" id="GO:0016746">
    <property type="term" value="F:acyltransferase activity"/>
    <property type="evidence" value="ECO:0007669"/>
    <property type="project" value="UniProtKB-KW"/>
</dbReference>
<evidence type="ECO:0000256" key="5">
    <source>
        <dbReference type="ARBA" id="ARBA00023136"/>
    </source>
</evidence>
<feature type="transmembrane region" description="Helical" evidence="7">
    <location>
        <begin position="281"/>
        <end position="304"/>
    </location>
</feature>
<evidence type="ECO:0000313" key="8">
    <source>
        <dbReference type="EMBL" id="CAE0318308.1"/>
    </source>
</evidence>
<comment type="subcellular location">
    <subcellularLocation>
        <location evidence="1">Membrane</location>
        <topology evidence="1">Multi-pass membrane protein</topology>
    </subcellularLocation>
</comment>
<gene>
    <name evidence="8" type="ORF">FSAL1345_LOCUS1577</name>
</gene>
<evidence type="ECO:0000256" key="2">
    <source>
        <dbReference type="ARBA" id="ARBA00022679"/>
    </source>
</evidence>
<evidence type="ECO:0000256" key="6">
    <source>
        <dbReference type="ARBA" id="ARBA00023315"/>
    </source>
</evidence>
<proteinExistence type="predicted"/>
<dbReference type="PANTHER" id="PTHR13906:SF4">
    <property type="entry name" value="LYSOPHOSPHOLIPID ACYLTRANSFERASE 6"/>
    <property type="match status" value="1"/>
</dbReference>
<reference evidence="8" key="1">
    <citation type="submission" date="2021-01" db="EMBL/GenBank/DDBJ databases">
        <authorList>
            <person name="Corre E."/>
            <person name="Pelletier E."/>
            <person name="Niang G."/>
            <person name="Scheremetjew M."/>
            <person name="Finn R."/>
            <person name="Kale V."/>
            <person name="Holt S."/>
            <person name="Cochrane G."/>
            <person name="Meng A."/>
            <person name="Brown T."/>
            <person name="Cohen L."/>
        </authorList>
    </citation>
    <scope>NUCLEOTIDE SEQUENCE</scope>
</reference>
<protein>
    <submittedName>
        <fullName evidence="8">Uncharacterized protein</fullName>
    </submittedName>
</protein>
<dbReference type="AlphaFoldDB" id="A0A7S3IBJ1"/>
<keyword evidence="5 7" id="KW-0472">Membrane</keyword>
<keyword evidence="4 7" id="KW-1133">Transmembrane helix</keyword>
<organism evidence="8">
    <name type="scientific">Fabrea salina</name>
    <dbReference type="NCBI Taxonomy" id="342563"/>
    <lineage>
        <taxon>Eukaryota</taxon>
        <taxon>Sar</taxon>
        <taxon>Alveolata</taxon>
        <taxon>Ciliophora</taxon>
        <taxon>Postciliodesmatophora</taxon>
        <taxon>Heterotrichea</taxon>
        <taxon>Heterotrichida</taxon>
        <taxon>Fabreidae</taxon>
        <taxon>Fabrea</taxon>
    </lineage>
</organism>
<feature type="transmembrane region" description="Helical" evidence="7">
    <location>
        <begin position="316"/>
        <end position="336"/>
    </location>
</feature>
<dbReference type="PANTHER" id="PTHR13906">
    <property type="entry name" value="PORCUPINE"/>
    <property type="match status" value="1"/>
</dbReference>
<evidence type="ECO:0000256" key="1">
    <source>
        <dbReference type="ARBA" id="ARBA00004141"/>
    </source>
</evidence>
<dbReference type="EMBL" id="HBIF01001861">
    <property type="protein sequence ID" value="CAE0318308.1"/>
    <property type="molecule type" value="Transcribed_RNA"/>
</dbReference>